<feature type="domain" description="GRPD C-terminal" evidence="2">
    <location>
        <begin position="474"/>
        <end position="632"/>
    </location>
</feature>
<evidence type="ECO:0000313" key="4">
    <source>
        <dbReference type="Proteomes" id="UP000036987"/>
    </source>
</evidence>
<feature type="region of interest" description="Disordered" evidence="1">
    <location>
        <begin position="522"/>
        <end position="545"/>
    </location>
</feature>
<dbReference type="OMA" id="WYRNAAH"/>
<keyword evidence="4" id="KW-1185">Reference proteome</keyword>
<reference evidence="4" key="1">
    <citation type="journal article" date="2016" name="Nature">
        <title>The genome of the seagrass Zostera marina reveals angiosperm adaptation to the sea.</title>
        <authorList>
            <person name="Olsen J.L."/>
            <person name="Rouze P."/>
            <person name="Verhelst B."/>
            <person name="Lin Y.-C."/>
            <person name="Bayer T."/>
            <person name="Collen J."/>
            <person name="Dattolo E."/>
            <person name="De Paoli E."/>
            <person name="Dittami S."/>
            <person name="Maumus F."/>
            <person name="Michel G."/>
            <person name="Kersting A."/>
            <person name="Lauritano C."/>
            <person name="Lohaus R."/>
            <person name="Toepel M."/>
            <person name="Tonon T."/>
            <person name="Vanneste K."/>
            <person name="Amirebrahimi M."/>
            <person name="Brakel J."/>
            <person name="Bostroem C."/>
            <person name="Chovatia M."/>
            <person name="Grimwood J."/>
            <person name="Jenkins J.W."/>
            <person name="Jueterbock A."/>
            <person name="Mraz A."/>
            <person name="Stam W.T."/>
            <person name="Tice H."/>
            <person name="Bornberg-Bauer E."/>
            <person name="Green P.J."/>
            <person name="Pearson G.A."/>
            <person name="Procaccini G."/>
            <person name="Duarte C.M."/>
            <person name="Schmutz J."/>
            <person name="Reusch T.B.H."/>
            <person name="Van de Peer Y."/>
        </authorList>
    </citation>
    <scope>NUCLEOTIDE SEQUENCE [LARGE SCALE GENOMIC DNA]</scope>
    <source>
        <strain evidence="4">cv. Finnish</strain>
    </source>
</reference>
<evidence type="ECO:0000259" key="2">
    <source>
        <dbReference type="Pfam" id="PF25335"/>
    </source>
</evidence>
<gene>
    <name evidence="3" type="ORF">ZOSMA_22G01300</name>
</gene>
<evidence type="ECO:0000313" key="3">
    <source>
        <dbReference type="EMBL" id="KMZ68835.1"/>
    </source>
</evidence>
<dbReference type="InterPro" id="IPR009836">
    <property type="entry name" value="GRDP-like"/>
</dbReference>
<dbReference type="AlphaFoldDB" id="A0A0K9PKR5"/>
<proteinExistence type="predicted"/>
<dbReference type="EMBL" id="LFYR01000811">
    <property type="protein sequence ID" value="KMZ68835.1"/>
    <property type="molecule type" value="Genomic_DNA"/>
</dbReference>
<name>A0A0K9PKR5_ZOSMR</name>
<protein>
    <recommendedName>
        <fullName evidence="2">GRPD C-terminal domain-containing protein</fullName>
    </recommendedName>
</protein>
<dbReference type="Pfam" id="PF25335">
    <property type="entry name" value="GRDP_C"/>
    <property type="match status" value="1"/>
</dbReference>
<dbReference type="STRING" id="29655.A0A0K9PKR5"/>
<dbReference type="InterPro" id="IPR057518">
    <property type="entry name" value="GRDP_C"/>
</dbReference>
<accession>A0A0K9PKR5</accession>
<dbReference type="PANTHER" id="PTHR34365">
    <property type="entry name" value="ENOLASE (DUF1399)"/>
    <property type="match status" value="1"/>
</dbReference>
<dbReference type="PANTHER" id="PTHR34365:SF2">
    <property type="entry name" value="ENOLASE (DUF1399)"/>
    <property type="match status" value="1"/>
</dbReference>
<comment type="caution">
    <text evidence="3">The sequence shown here is derived from an EMBL/GenBank/DDBJ whole genome shotgun (WGS) entry which is preliminary data.</text>
</comment>
<dbReference type="Proteomes" id="UP000036987">
    <property type="component" value="Unassembled WGS sequence"/>
</dbReference>
<sequence>MMSSTTANPPVSLDLVSAARNYLSFLYTISDFTILHNRRTLLCSIRRYHNLWMPLLFRLSSPITNAPLLILPPLDVHWIWHCHCLHPGRYVDYCLSRFGVVLERPMIFDENIEEYAYSQCFQIWKDSFPSEPFDLLIENIGNDEDDSGLSEGGGDELVGIVERYKHLCEDYSDLFVFESVFLVSAKRRYMSFLHICEKLAKNSSDGLRLMPTSDILLMLQTHQSFPNRYRRDMLKLGIGDLDRWVVGFGDTPKVGEVNETRRIWEAEFHEPYMKAGSSFRPVESPSRSIFYWGRFGADVNRNKYKNMRSRSMLEVLVFLKGNHECEVKYNSRTSLRIQTLKCHREMKLVKPFLQFLSESWHQYWHLYCEFGTRGVILLLREQENRCCNFQGKKVKRELVFEWNELLRSTKLSLSKDLDTEVKVMVSITSPVVAPYLLKCVPDRVTDDAGAMISDVILRMNGYHPQRGRWLSRTVIDHGRRECFIIRIRIGEGFWRRGAETPKAVSWENRIIQVHEGPWTYIGSGSDGKAPQRSVGTATPNERNTEEKKVTWSLSTGDSLVIQWDDDHKLKFKFENDANEEFVHVLLRGRKLQYRVDEDGEEDDFFTLVRLSEENPNGKATALINSRHFAVEFLPEEDAVFVLLLCTVVIRTISEIKSQDISRLLLRKRVNIEKLGVRDWGSVILPSSSSPYLNPWYFNATEVMVASPEFNDARQPSYWYPPSDGKQDMYNQAIL</sequence>
<evidence type="ECO:0000256" key="1">
    <source>
        <dbReference type="SAM" id="MobiDB-lite"/>
    </source>
</evidence>
<organism evidence="3 4">
    <name type="scientific">Zostera marina</name>
    <name type="common">Eelgrass</name>
    <dbReference type="NCBI Taxonomy" id="29655"/>
    <lineage>
        <taxon>Eukaryota</taxon>
        <taxon>Viridiplantae</taxon>
        <taxon>Streptophyta</taxon>
        <taxon>Embryophyta</taxon>
        <taxon>Tracheophyta</taxon>
        <taxon>Spermatophyta</taxon>
        <taxon>Magnoliopsida</taxon>
        <taxon>Liliopsida</taxon>
        <taxon>Zosteraceae</taxon>
        <taxon>Zostera</taxon>
    </lineage>
</organism>
<dbReference type="Pfam" id="PF07173">
    <property type="entry name" value="GRDP-like"/>
    <property type="match status" value="1"/>
</dbReference>
<dbReference type="OrthoDB" id="2684236at2759"/>